<evidence type="ECO:0000313" key="1">
    <source>
        <dbReference type="EMBL" id="KAI3767850.1"/>
    </source>
</evidence>
<proteinExistence type="predicted"/>
<protein>
    <submittedName>
        <fullName evidence="1">Uncharacterized protein</fullName>
    </submittedName>
</protein>
<accession>A0ACB9F9N5</accession>
<reference evidence="2" key="1">
    <citation type="journal article" date="2022" name="Mol. Ecol. Resour.">
        <title>The genomes of chicory, endive, great burdock and yacon provide insights into Asteraceae palaeo-polyploidization history and plant inulin production.</title>
        <authorList>
            <person name="Fan W."/>
            <person name="Wang S."/>
            <person name="Wang H."/>
            <person name="Wang A."/>
            <person name="Jiang F."/>
            <person name="Liu H."/>
            <person name="Zhao H."/>
            <person name="Xu D."/>
            <person name="Zhang Y."/>
        </authorList>
    </citation>
    <scope>NUCLEOTIDE SEQUENCE [LARGE SCALE GENOMIC DNA]</scope>
    <source>
        <strain evidence="2">cv. Punajuju</strain>
    </source>
</reference>
<dbReference type="EMBL" id="CM042011">
    <property type="protein sequence ID" value="KAI3767850.1"/>
    <property type="molecule type" value="Genomic_DNA"/>
</dbReference>
<gene>
    <name evidence="1" type="ORF">L2E82_18279</name>
</gene>
<evidence type="ECO:0000313" key="2">
    <source>
        <dbReference type="Proteomes" id="UP001055811"/>
    </source>
</evidence>
<reference evidence="1 2" key="2">
    <citation type="journal article" date="2022" name="Mol. Ecol. Resour.">
        <title>The genomes of chicory, endive, great burdock and yacon provide insights into Asteraceae paleo-polyploidization history and plant inulin production.</title>
        <authorList>
            <person name="Fan W."/>
            <person name="Wang S."/>
            <person name="Wang H."/>
            <person name="Wang A."/>
            <person name="Jiang F."/>
            <person name="Liu H."/>
            <person name="Zhao H."/>
            <person name="Xu D."/>
            <person name="Zhang Y."/>
        </authorList>
    </citation>
    <scope>NUCLEOTIDE SEQUENCE [LARGE SCALE GENOMIC DNA]</scope>
    <source>
        <strain evidence="2">cv. Punajuju</strain>
        <tissue evidence="1">Leaves</tissue>
    </source>
</reference>
<name>A0ACB9F9N5_CICIN</name>
<comment type="caution">
    <text evidence="1">The sequence shown here is derived from an EMBL/GenBank/DDBJ whole genome shotgun (WGS) entry which is preliminary data.</text>
</comment>
<organism evidence="1 2">
    <name type="scientific">Cichorium intybus</name>
    <name type="common">Chicory</name>
    <dbReference type="NCBI Taxonomy" id="13427"/>
    <lineage>
        <taxon>Eukaryota</taxon>
        <taxon>Viridiplantae</taxon>
        <taxon>Streptophyta</taxon>
        <taxon>Embryophyta</taxon>
        <taxon>Tracheophyta</taxon>
        <taxon>Spermatophyta</taxon>
        <taxon>Magnoliopsida</taxon>
        <taxon>eudicotyledons</taxon>
        <taxon>Gunneridae</taxon>
        <taxon>Pentapetalae</taxon>
        <taxon>asterids</taxon>
        <taxon>campanulids</taxon>
        <taxon>Asterales</taxon>
        <taxon>Asteraceae</taxon>
        <taxon>Cichorioideae</taxon>
        <taxon>Cichorieae</taxon>
        <taxon>Cichoriinae</taxon>
        <taxon>Cichorium</taxon>
    </lineage>
</organism>
<sequence length="316" mass="35702">MANRRLFAKRARFSRQGEDYNIGRSKVNTQKFSNKDGPKQDIGFQTSTQGRILENGWRRENVSFAEAVKGSEQLTTSKIDVQEGKSFKNKEKVPQSEITKIIEVETEEELIQNLKLKLMDKRKEIGEEEGEEFSESSEEEESLESSDDDSPVGLSDEEFEEAFEDPIIRESSPEVENFDVKREEIIKKLNGNFIKSTDILDDKENLNDNDNAFQTNGGMLGCQLEKEGSPSPTKSAPMVDGNNYIETDFSTQRINSPIEDYGSFIKNTDSQQLEDGNTPRNKKGENKEDGGQIGGLSEMTHLGRRAVKNKEKPNSH</sequence>
<dbReference type="Proteomes" id="UP001055811">
    <property type="component" value="Linkage Group LG03"/>
</dbReference>
<keyword evidence="2" id="KW-1185">Reference proteome</keyword>